<evidence type="ECO:0000259" key="6">
    <source>
        <dbReference type="PROSITE" id="PS50863"/>
    </source>
</evidence>
<evidence type="ECO:0000256" key="5">
    <source>
        <dbReference type="ARBA" id="ARBA00023242"/>
    </source>
</evidence>
<dbReference type="SUPFAM" id="SSF101936">
    <property type="entry name" value="DNA-binding pseudobarrel domain"/>
    <property type="match status" value="1"/>
</dbReference>
<dbReference type="PANTHER" id="PTHR31920:SF51">
    <property type="entry name" value="BINDING PROTEIN, PUTATIVE-RELATED"/>
    <property type="match status" value="1"/>
</dbReference>
<dbReference type="PANTHER" id="PTHR31920">
    <property type="entry name" value="B3 DOMAIN-CONTAINING"/>
    <property type="match status" value="1"/>
</dbReference>
<evidence type="ECO:0000256" key="1">
    <source>
        <dbReference type="ARBA" id="ARBA00004123"/>
    </source>
</evidence>
<dbReference type="InterPro" id="IPR003340">
    <property type="entry name" value="B3_DNA-bd"/>
</dbReference>
<sequence length="276" mass="31668">MSKSHVGFSLRCMVMKKMAGNRATEPFRFFRVILPSILEQKKLTPNGCVWQVGVTKDKGKIWLDDGWHHFVKDHSICVAYFLVFKYAKNSTFDVLIFDMTACEIDYPYHRGQPNKEEQNSIHDDEMQCENSTKKLGFRASCKNQMHHSQGSLHYKRLLNGTAGNFSRPSSAVQDDHQTEFVDGQALSALLEEMGISISRSCLSLEAEERQRVITAARLFEPRNPSFMVIVRGNERRKAYLFIPIKFVNNYLCEVPKFIKVQALTEESGPYKPGKDM</sequence>
<dbReference type="InterPro" id="IPR015300">
    <property type="entry name" value="DNA-bd_pseudobarrel_sf"/>
</dbReference>
<evidence type="ECO:0000313" key="7">
    <source>
        <dbReference type="EMBL" id="GAY51855.1"/>
    </source>
</evidence>
<dbReference type="GO" id="GO:0003677">
    <property type="term" value="F:DNA binding"/>
    <property type="evidence" value="ECO:0007669"/>
    <property type="project" value="UniProtKB-KW"/>
</dbReference>
<protein>
    <recommendedName>
        <fullName evidence="6">TF-B3 domain-containing protein</fullName>
    </recommendedName>
</protein>
<proteinExistence type="predicted"/>
<dbReference type="InterPro" id="IPR050655">
    <property type="entry name" value="Plant_B3_domain"/>
</dbReference>
<dbReference type="EMBL" id="BDQV01000075">
    <property type="protein sequence ID" value="GAY51855.1"/>
    <property type="molecule type" value="Genomic_DNA"/>
</dbReference>
<gene>
    <name evidence="7" type="ORF">CUMW_137490</name>
</gene>
<evidence type="ECO:0000313" key="8">
    <source>
        <dbReference type="Proteomes" id="UP000236630"/>
    </source>
</evidence>
<dbReference type="Pfam" id="PF02362">
    <property type="entry name" value="B3"/>
    <property type="match status" value="1"/>
</dbReference>
<name>A0A2H5PIC2_CITUN</name>
<keyword evidence="3" id="KW-0238">DNA-binding</keyword>
<dbReference type="AlphaFoldDB" id="A0A2H5PIC2"/>
<keyword evidence="5" id="KW-0539">Nucleus</keyword>
<evidence type="ECO:0000256" key="2">
    <source>
        <dbReference type="ARBA" id="ARBA00023015"/>
    </source>
</evidence>
<keyword evidence="8" id="KW-1185">Reference proteome</keyword>
<comment type="caution">
    <text evidence="7">The sequence shown here is derived from an EMBL/GenBank/DDBJ whole genome shotgun (WGS) entry which is preliminary data.</text>
</comment>
<comment type="subcellular location">
    <subcellularLocation>
        <location evidence="1">Nucleus</location>
    </subcellularLocation>
</comment>
<evidence type="ECO:0000256" key="3">
    <source>
        <dbReference type="ARBA" id="ARBA00023125"/>
    </source>
</evidence>
<dbReference type="Gene3D" id="2.40.330.10">
    <property type="entry name" value="DNA-binding pseudobarrel domain"/>
    <property type="match status" value="2"/>
</dbReference>
<evidence type="ECO:0000256" key="4">
    <source>
        <dbReference type="ARBA" id="ARBA00023163"/>
    </source>
</evidence>
<dbReference type="GO" id="GO:0005634">
    <property type="term" value="C:nucleus"/>
    <property type="evidence" value="ECO:0007669"/>
    <property type="project" value="UniProtKB-SubCell"/>
</dbReference>
<feature type="domain" description="TF-B3" evidence="6">
    <location>
        <begin position="37"/>
        <end position="100"/>
    </location>
</feature>
<dbReference type="PROSITE" id="PS50863">
    <property type="entry name" value="B3"/>
    <property type="match status" value="1"/>
</dbReference>
<dbReference type="CDD" id="cd10017">
    <property type="entry name" value="B3_DNA"/>
    <property type="match status" value="1"/>
</dbReference>
<reference evidence="7 8" key="1">
    <citation type="journal article" date="2017" name="Front. Genet.">
        <title>Draft sequencing of the heterozygous diploid genome of Satsuma (Citrus unshiu Marc.) using a hybrid assembly approach.</title>
        <authorList>
            <person name="Shimizu T."/>
            <person name="Tanizawa Y."/>
            <person name="Mochizuki T."/>
            <person name="Nagasaki H."/>
            <person name="Yoshioka T."/>
            <person name="Toyoda A."/>
            <person name="Fujiyama A."/>
            <person name="Kaminuma E."/>
            <person name="Nakamura Y."/>
        </authorList>
    </citation>
    <scope>NUCLEOTIDE SEQUENCE [LARGE SCALE GENOMIC DNA]</scope>
    <source>
        <strain evidence="8">cv. Miyagawa wase</strain>
    </source>
</reference>
<dbReference type="Proteomes" id="UP000236630">
    <property type="component" value="Unassembled WGS sequence"/>
</dbReference>
<keyword evidence="4" id="KW-0804">Transcription</keyword>
<accession>A0A2H5PIC2</accession>
<keyword evidence="2" id="KW-0805">Transcription regulation</keyword>
<organism evidence="7 8">
    <name type="scientific">Citrus unshiu</name>
    <name type="common">Satsuma mandarin</name>
    <name type="synonym">Citrus nobilis var. unshiu</name>
    <dbReference type="NCBI Taxonomy" id="55188"/>
    <lineage>
        <taxon>Eukaryota</taxon>
        <taxon>Viridiplantae</taxon>
        <taxon>Streptophyta</taxon>
        <taxon>Embryophyta</taxon>
        <taxon>Tracheophyta</taxon>
        <taxon>Spermatophyta</taxon>
        <taxon>Magnoliopsida</taxon>
        <taxon>eudicotyledons</taxon>
        <taxon>Gunneridae</taxon>
        <taxon>Pentapetalae</taxon>
        <taxon>rosids</taxon>
        <taxon>malvids</taxon>
        <taxon>Sapindales</taxon>
        <taxon>Rutaceae</taxon>
        <taxon>Aurantioideae</taxon>
        <taxon>Citrus</taxon>
    </lineage>
</organism>